<dbReference type="InterPro" id="IPR029058">
    <property type="entry name" value="AB_hydrolase_fold"/>
</dbReference>
<organism evidence="2 3">
    <name type="scientific">Linderina pennispora</name>
    <dbReference type="NCBI Taxonomy" id="61395"/>
    <lineage>
        <taxon>Eukaryota</taxon>
        <taxon>Fungi</taxon>
        <taxon>Fungi incertae sedis</taxon>
        <taxon>Zoopagomycota</taxon>
        <taxon>Kickxellomycotina</taxon>
        <taxon>Kickxellomycetes</taxon>
        <taxon>Kickxellales</taxon>
        <taxon>Kickxellaceae</taxon>
        <taxon>Linderina</taxon>
    </lineage>
</organism>
<dbReference type="Pfam" id="PF12146">
    <property type="entry name" value="Hydrolase_4"/>
    <property type="match status" value="1"/>
</dbReference>
<feature type="domain" description="Serine aminopeptidase S33" evidence="1">
    <location>
        <begin position="1"/>
        <end position="238"/>
    </location>
</feature>
<evidence type="ECO:0000259" key="1">
    <source>
        <dbReference type="Pfam" id="PF12146"/>
    </source>
</evidence>
<dbReference type="GeneID" id="63800951"/>
<dbReference type="PANTHER" id="PTHR11614">
    <property type="entry name" value="PHOSPHOLIPASE-RELATED"/>
    <property type="match status" value="1"/>
</dbReference>
<proteinExistence type="predicted"/>
<accession>A0A1Y1WLN8</accession>
<name>A0A1Y1WLN8_9FUNG</name>
<dbReference type="EMBL" id="MCFD01000001">
    <property type="protein sequence ID" value="ORX74004.1"/>
    <property type="molecule type" value="Genomic_DNA"/>
</dbReference>
<gene>
    <name evidence="2" type="ORF">DL89DRAFT_216039</name>
</gene>
<dbReference type="STRING" id="61395.A0A1Y1WLN8"/>
<dbReference type="RefSeq" id="XP_040747215.1">
    <property type="nucleotide sequence ID" value="XM_040884303.1"/>
</dbReference>
<keyword evidence="2" id="KW-0378">Hydrolase</keyword>
<dbReference type="InterPro" id="IPR051044">
    <property type="entry name" value="MAG_DAG_Lipase"/>
</dbReference>
<protein>
    <submittedName>
        <fullName evidence="2">Alpha/beta-hydrolase</fullName>
    </submittedName>
</protein>
<dbReference type="GO" id="GO:0016787">
    <property type="term" value="F:hydrolase activity"/>
    <property type="evidence" value="ECO:0007669"/>
    <property type="project" value="UniProtKB-KW"/>
</dbReference>
<keyword evidence="3" id="KW-1185">Reference proteome</keyword>
<reference evidence="2 3" key="1">
    <citation type="submission" date="2016-07" db="EMBL/GenBank/DDBJ databases">
        <title>Pervasive Adenine N6-methylation of Active Genes in Fungi.</title>
        <authorList>
            <consortium name="DOE Joint Genome Institute"/>
            <person name="Mondo S.J."/>
            <person name="Dannebaum R.O."/>
            <person name="Kuo R.C."/>
            <person name="Labutti K."/>
            <person name="Haridas S."/>
            <person name="Kuo A."/>
            <person name="Salamov A."/>
            <person name="Ahrendt S.R."/>
            <person name="Lipzen A."/>
            <person name="Sullivan W."/>
            <person name="Andreopoulos W.B."/>
            <person name="Clum A."/>
            <person name="Lindquist E."/>
            <person name="Daum C."/>
            <person name="Ramamoorthy G.K."/>
            <person name="Gryganskyi A."/>
            <person name="Culley D."/>
            <person name="Magnuson J.K."/>
            <person name="James T.Y."/>
            <person name="O'Malley M.A."/>
            <person name="Stajich J.E."/>
            <person name="Spatafora J.W."/>
            <person name="Visel A."/>
            <person name="Grigoriev I.V."/>
        </authorList>
    </citation>
    <scope>NUCLEOTIDE SEQUENCE [LARGE SCALE GENOMIC DNA]</scope>
    <source>
        <strain evidence="2 3">ATCC 12442</strain>
    </source>
</reference>
<evidence type="ECO:0000313" key="3">
    <source>
        <dbReference type="Proteomes" id="UP000193922"/>
    </source>
</evidence>
<dbReference type="AlphaFoldDB" id="A0A1Y1WLN8"/>
<dbReference type="Gene3D" id="3.40.50.1820">
    <property type="entry name" value="alpha/beta hydrolase"/>
    <property type="match status" value="1"/>
</dbReference>
<evidence type="ECO:0000313" key="2">
    <source>
        <dbReference type="EMBL" id="ORX74004.1"/>
    </source>
</evidence>
<feature type="non-terminal residue" evidence="2">
    <location>
        <position position="257"/>
    </location>
</feature>
<dbReference type="Proteomes" id="UP000193922">
    <property type="component" value="Unassembled WGS sequence"/>
</dbReference>
<dbReference type="SUPFAM" id="SSF53474">
    <property type="entry name" value="alpha/beta-Hydrolases"/>
    <property type="match status" value="1"/>
</dbReference>
<dbReference type="InterPro" id="IPR022742">
    <property type="entry name" value="Hydrolase_4"/>
</dbReference>
<comment type="caution">
    <text evidence="2">The sequence shown here is derived from an EMBL/GenBank/DDBJ whole genome shotgun (WGS) entry which is preliminary data.</text>
</comment>
<dbReference type="OrthoDB" id="10249433at2759"/>
<feature type="non-terminal residue" evidence="2">
    <location>
        <position position="1"/>
    </location>
</feature>
<sequence length="257" mass="28519">ATVTLVHGLSEHIDRYEDLARAFARAGIQALGFDQRGFGRTGEKDGNLGHNQGIQNVLDDVAAMNKRATIDGVPHFLFGHSMGGFISLKYCAERNSDKHVRGVVCSAPALRPGKTAQPAKVVELILKQVVKFAPSIKKESGIATEHLTNNQAELDKFNASPLNLSYCSLGTMADIYFGGLKLLKEAAAFATPVYLIHADGDMATDYEGTREFYSKLPEHLDKHYEEIKGCKYHEIHFQNDLDIDIPKTYTQWILQRL</sequence>